<feature type="compositionally biased region" description="Polar residues" evidence="1">
    <location>
        <begin position="68"/>
        <end position="81"/>
    </location>
</feature>
<evidence type="ECO:0000313" key="2">
    <source>
        <dbReference type="EMBL" id="KTE93138.1"/>
    </source>
</evidence>
<accession>A0A0W1JNI6</accession>
<reference evidence="2 3" key="1">
    <citation type="submission" date="2015-12" db="EMBL/GenBank/DDBJ databases">
        <title>Draft Genome Sequence of Desulfitobacterium hafniense Strain DH, a Sulfate-reducing Bacterium Isolated from Paddy Soils.</title>
        <authorList>
            <person name="Bao P."/>
            <person name="Zhang X."/>
            <person name="Li G."/>
        </authorList>
    </citation>
    <scope>NUCLEOTIDE SEQUENCE [LARGE SCALE GENOMIC DNA]</scope>
    <source>
        <strain evidence="2 3">DH</strain>
    </source>
</reference>
<comment type="caution">
    <text evidence="2">The sequence shown here is derived from an EMBL/GenBank/DDBJ whole genome shotgun (WGS) entry which is preliminary data.</text>
</comment>
<sequence length="117" mass="12356">MPGKAHNGLEVINLKDQDVFRGTPTPAPNGQNPDRDRIADTTSEMTSTAMAGQDSAALGYPMSMPGAESNTAESSSAQAAVTDNGEFEPVQTDRDMSIYRDTGEPGSDYELPSDTIS</sequence>
<dbReference type="AlphaFoldDB" id="A0A0W1JNI6"/>
<dbReference type="Proteomes" id="UP000054623">
    <property type="component" value="Unassembled WGS sequence"/>
</dbReference>
<gene>
    <name evidence="2" type="ORF">AT727_15515</name>
</gene>
<evidence type="ECO:0000256" key="1">
    <source>
        <dbReference type="SAM" id="MobiDB-lite"/>
    </source>
</evidence>
<name>A0A0W1JNI6_DESHA</name>
<proteinExistence type="predicted"/>
<feature type="region of interest" description="Disordered" evidence="1">
    <location>
        <begin position="1"/>
        <end position="117"/>
    </location>
</feature>
<dbReference type="EMBL" id="LOCK01000008">
    <property type="protein sequence ID" value="KTE93138.1"/>
    <property type="molecule type" value="Genomic_DNA"/>
</dbReference>
<feature type="compositionally biased region" description="Polar residues" evidence="1">
    <location>
        <begin position="40"/>
        <end position="50"/>
    </location>
</feature>
<feature type="compositionally biased region" description="Basic and acidic residues" evidence="1">
    <location>
        <begin position="91"/>
        <end position="103"/>
    </location>
</feature>
<dbReference type="OrthoDB" id="1809818at2"/>
<evidence type="ECO:0000313" key="3">
    <source>
        <dbReference type="Proteomes" id="UP000054623"/>
    </source>
</evidence>
<organism evidence="2 3">
    <name type="scientific">Desulfitobacterium hafniense</name>
    <name type="common">Desulfitobacterium frappieri</name>
    <dbReference type="NCBI Taxonomy" id="49338"/>
    <lineage>
        <taxon>Bacteria</taxon>
        <taxon>Bacillati</taxon>
        <taxon>Bacillota</taxon>
        <taxon>Clostridia</taxon>
        <taxon>Eubacteriales</taxon>
        <taxon>Desulfitobacteriaceae</taxon>
        <taxon>Desulfitobacterium</taxon>
    </lineage>
</organism>
<protein>
    <submittedName>
        <fullName evidence="2">Uncharacterized protein</fullName>
    </submittedName>
</protein>